<gene>
    <name evidence="4" type="ORF">Q760_01095</name>
</gene>
<feature type="region of interest" description="Disordered" evidence="1">
    <location>
        <begin position="1"/>
        <end position="99"/>
    </location>
</feature>
<evidence type="ECO:0000259" key="3">
    <source>
        <dbReference type="Pfam" id="PF13828"/>
    </source>
</evidence>
<feature type="compositionally biased region" description="Low complexity" evidence="1">
    <location>
        <begin position="175"/>
        <end position="190"/>
    </location>
</feature>
<dbReference type="RefSeq" id="WP_052104280.1">
    <property type="nucleotide sequence ID" value="NZ_AXNT01000104.1"/>
</dbReference>
<name>A0A0A0B5M0_9CELL</name>
<feature type="transmembrane region" description="Helical" evidence="2">
    <location>
        <begin position="243"/>
        <end position="263"/>
    </location>
</feature>
<organism evidence="4 5">
    <name type="scientific">Cellulomonas cellasea DSM 20118</name>
    <dbReference type="NCBI Taxonomy" id="1408250"/>
    <lineage>
        <taxon>Bacteria</taxon>
        <taxon>Bacillati</taxon>
        <taxon>Actinomycetota</taxon>
        <taxon>Actinomycetes</taxon>
        <taxon>Micrococcales</taxon>
        <taxon>Cellulomonadaceae</taxon>
        <taxon>Cellulomonas</taxon>
    </lineage>
</organism>
<reference evidence="4 5" key="1">
    <citation type="submission" date="2013-10" db="EMBL/GenBank/DDBJ databases">
        <authorList>
            <person name="Wang G."/>
            <person name="Zhuang W."/>
        </authorList>
    </citation>
    <scope>NUCLEOTIDE SEQUENCE [LARGE SCALE GENOMIC DNA]</scope>
    <source>
        <strain evidence="4 5">DSM 20118</strain>
    </source>
</reference>
<evidence type="ECO:0000256" key="2">
    <source>
        <dbReference type="SAM" id="Phobius"/>
    </source>
</evidence>
<keyword evidence="2" id="KW-0812">Transmembrane</keyword>
<dbReference type="AlphaFoldDB" id="A0A0A0B5M0"/>
<comment type="caution">
    <text evidence="4">The sequence shown here is derived from an EMBL/GenBank/DDBJ whole genome shotgun (WGS) entry which is preliminary data.</text>
</comment>
<feature type="domain" description="DUF4190" evidence="3">
    <location>
        <begin position="233"/>
        <end position="293"/>
    </location>
</feature>
<feature type="region of interest" description="Disordered" evidence="1">
    <location>
        <begin position="160"/>
        <end position="190"/>
    </location>
</feature>
<sequence>MSTTPGWPSSDPEPHNPFAAPGPDRSTPATGSAPASGYPTAPAPSGYEAVSLLKPGTSAHDGAPAGPTPPYGAAPTPPPAPSTPYGTAPAGPYGEGSQGAYGTTGQGSYGAGSAGAYGTASQGAHGADPAGAYGSTPAGAYGSTPAGAYGSMPAGPYDGASATGHPGAPYPTPGSPYAQPQQGYGQAQSAGYGQPTPYGYVQPGYGQPGYAQPGYGYPPPGTWGQSDAPHDGLAIAAISTSGAGVFLGGITGPVGIGLGIAALRRIRRTGHRGRGLAVAGIWVGAIMTLWLVALIGLMVYGFTTDPDGTGSLAESFEQGFEEGMYDDTLPQYELTDALEPGDCLVRVPYDYDLVEARTVDCAQPHGGEIVAVVEMSGPVVLDFESEDPAYDEAWTDCQVVASDLAERIVGYPVGVDVFYPHPDQYAAGRTSGYCVLDGWDSELTGSLVAGGLTVDGEPVGP</sequence>
<dbReference type="Proteomes" id="UP000029833">
    <property type="component" value="Unassembled WGS sequence"/>
</dbReference>
<keyword evidence="2" id="KW-1133">Transmembrane helix</keyword>
<protein>
    <recommendedName>
        <fullName evidence="3">DUF4190 domain-containing protein</fullName>
    </recommendedName>
</protein>
<feature type="transmembrane region" description="Helical" evidence="2">
    <location>
        <begin position="275"/>
        <end position="302"/>
    </location>
</feature>
<evidence type="ECO:0000256" key="1">
    <source>
        <dbReference type="SAM" id="MobiDB-lite"/>
    </source>
</evidence>
<dbReference type="EMBL" id="AXNT01000104">
    <property type="protein sequence ID" value="KGM01458.1"/>
    <property type="molecule type" value="Genomic_DNA"/>
</dbReference>
<dbReference type="Pfam" id="PF13828">
    <property type="entry name" value="DUF4190"/>
    <property type="match status" value="1"/>
</dbReference>
<dbReference type="InterPro" id="IPR025241">
    <property type="entry name" value="DUF4190"/>
</dbReference>
<evidence type="ECO:0000313" key="4">
    <source>
        <dbReference type="EMBL" id="KGM01458.1"/>
    </source>
</evidence>
<accession>A0A0A0B5M0</accession>
<feature type="compositionally biased region" description="Low complexity" evidence="1">
    <location>
        <begin position="83"/>
        <end position="92"/>
    </location>
</feature>
<evidence type="ECO:0000313" key="5">
    <source>
        <dbReference type="Proteomes" id="UP000029833"/>
    </source>
</evidence>
<proteinExistence type="predicted"/>
<feature type="compositionally biased region" description="Pro residues" evidence="1">
    <location>
        <begin position="66"/>
        <end position="82"/>
    </location>
</feature>
<keyword evidence="2" id="KW-0472">Membrane</keyword>
<dbReference type="STRING" id="1408250.Q760_01095"/>
<keyword evidence="5" id="KW-1185">Reference proteome</keyword>
<dbReference type="OrthoDB" id="4830015at2"/>